<name>A0A6G0TZL1_APHGL</name>
<dbReference type="OrthoDB" id="7222477at2759"/>
<dbReference type="AlphaFoldDB" id="A0A6G0TZL1"/>
<feature type="region of interest" description="Disordered" evidence="2">
    <location>
        <begin position="402"/>
        <end position="430"/>
    </location>
</feature>
<proteinExistence type="predicted"/>
<feature type="region of interest" description="Disordered" evidence="2">
    <location>
        <begin position="193"/>
        <end position="330"/>
    </location>
</feature>
<dbReference type="InterPro" id="IPR000618">
    <property type="entry name" value="Insect_cuticle"/>
</dbReference>
<gene>
    <name evidence="4" type="ORF">AGLY_003786</name>
</gene>
<keyword evidence="3" id="KW-0732">Signal</keyword>
<evidence type="ECO:0000313" key="5">
    <source>
        <dbReference type="Proteomes" id="UP000475862"/>
    </source>
</evidence>
<organism evidence="4 5">
    <name type="scientific">Aphis glycines</name>
    <name type="common">Soybean aphid</name>
    <dbReference type="NCBI Taxonomy" id="307491"/>
    <lineage>
        <taxon>Eukaryota</taxon>
        <taxon>Metazoa</taxon>
        <taxon>Ecdysozoa</taxon>
        <taxon>Arthropoda</taxon>
        <taxon>Hexapoda</taxon>
        <taxon>Insecta</taxon>
        <taxon>Pterygota</taxon>
        <taxon>Neoptera</taxon>
        <taxon>Paraneoptera</taxon>
        <taxon>Hemiptera</taxon>
        <taxon>Sternorrhyncha</taxon>
        <taxon>Aphidomorpha</taxon>
        <taxon>Aphidoidea</taxon>
        <taxon>Aphididae</taxon>
        <taxon>Aphidini</taxon>
        <taxon>Aphis</taxon>
        <taxon>Aphis</taxon>
    </lineage>
</organism>
<evidence type="ECO:0000256" key="3">
    <source>
        <dbReference type="SAM" id="SignalP"/>
    </source>
</evidence>
<dbReference type="PROSITE" id="PS51155">
    <property type="entry name" value="CHIT_BIND_RR_2"/>
    <property type="match status" value="1"/>
</dbReference>
<dbReference type="GO" id="GO:0042302">
    <property type="term" value="F:structural constituent of cuticle"/>
    <property type="evidence" value="ECO:0007669"/>
    <property type="project" value="UniProtKB-UniRule"/>
</dbReference>
<feature type="region of interest" description="Disordered" evidence="2">
    <location>
        <begin position="139"/>
        <end position="160"/>
    </location>
</feature>
<sequence length="573" mass="64105">MKYTTYLLSALLLVTLLSTDVDSRRVNVKQVADDVERDDAQQSAADDEAQQQQLKPVLIARRPLQQRPQVDVETERQPVVVIRQSPRVLQQRAREQQGVAAADDEDDEQQSQVIIRQQPTKAGLRAQSPQAQQLIQQRLKQQEQPQQKEPTAQTIRNFNKLNDDGSFTFGYEADDGSFKEETRGTDCVVRGKYGYVDPDGNKREFTYVQGNPCDPNASTAEDEEEQPGKPGEEENVPANIPANAGRPKPKNSNRPTTTLFQQTFGDFESQPQPSTTPRQPGRQQLQQQSAFQESAPRRPPPPQISPVQLQADRPSSTAAPPPPPQFLPAAGNLESAIRNLPQPALTSAGKVQTPAGPNSPLYTTELVFDPATGQYNTVIFQQVPKQQAGININQRLPLQPARQQPLPAQQFRPQAPPQFQQPQPQFRPALQPFQPQFQPQRPVEFDFQRPAADAATVGFPGAPGPQQQLVQQQQALAFQQSQNLFRQQQQKQQQQQPQFQPQSAQFFPPPSQRFEPAASQFAPKQPQRFEQQPEAHQQQFVLVQPGRTPGQQSLAAGQIDAFLRGHNVQRRVQ</sequence>
<feature type="region of interest" description="Disordered" evidence="2">
    <location>
        <begin position="454"/>
        <end position="473"/>
    </location>
</feature>
<evidence type="ECO:0000256" key="2">
    <source>
        <dbReference type="SAM" id="MobiDB-lite"/>
    </source>
</evidence>
<dbReference type="Proteomes" id="UP000475862">
    <property type="component" value="Unassembled WGS sequence"/>
</dbReference>
<feature type="compositionally biased region" description="Low complexity" evidence="2">
    <location>
        <begin position="483"/>
        <end position="506"/>
    </location>
</feature>
<feature type="compositionally biased region" description="Polar residues" evidence="2">
    <location>
        <begin position="528"/>
        <end position="539"/>
    </location>
</feature>
<dbReference type="EMBL" id="VYZN01000012">
    <property type="protein sequence ID" value="KAE9541795.1"/>
    <property type="molecule type" value="Genomic_DNA"/>
</dbReference>
<feature type="compositionally biased region" description="Low complexity" evidence="2">
    <location>
        <begin position="139"/>
        <end position="154"/>
    </location>
</feature>
<keyword evidence="1" id="KW-0193">Cuticle</keyword>
<feature type="compositionally biased region" description="Polar residues" evidence="2">
    <location>
        <begin position="305"/>
        <end position="317"/>
    </location>
</feature>
<protein>
    <submittedName>
        <fullName evidence="4">Uncharacterized protein</fullName>
    </submittedName>
</protein>
<feature type="chain" id="PRO_5026226148" evidence="3">
    <location>
        <begin position="24"/>
        <end position="573"/>
    </location>
</feature>
<dbReference type="Pfam" id="PF00379">
    <property type="entry name" value="Chitin_bind_4"/>
    <property type="match status" value="1"/>
</dbReference>
<keyword evidence="5" id="KW-1185">Reference proteome</keyword>
<dbReference type="PROSITE" id="PS50096">
    <property type="entry name" value="IQ"/>
    <property type="match status" value="1"/>
</dbReference>
<feature type="region of interest" description="Disordered" evidence="2">
    <location>
        <begin position="483"/>
        <end position="539"/>
    </location>
</feature>
<feature type="compositionally biased region" description="Polar residues" evidence="2">
    <location>
        <begin position="250"/>
        <end position="264"/>
    </location>
</feature>
<comment type="caution">
    <text evidence="4">The sequence shown here is derived from an EMBL/GenBank/DDBJ whole genome shotgun (WGS) entry which is preliminary data.</text>
</comment>
<feature type="region of interest" description="Disordered" evidence="2">
    <location>
        <begin position="93"/>
        <end position="112"/>
    </location>
</feature>
<evidence type="ECO:0000256" key="1">
    <source>
        <dbReference type="PROSITE-ProRule" id="PRU00497"/>
    </source>
</evidence>
<feature type="compositionally biased region" description="Low complexity" evidence="2">
    <location>
        <begin position="269"/>
        <end position="288"/>
    </location>
</feature>
<feature type="signal peptide" evidence="3">
    <location>
        <begin position="1"/>
        <end position="23"/>
    </location>
</feature>
<evidence type="ECO:0000313" key="4">
    <source>
        <dbReference type="EMBL" id="KAE9541795.1"/>
    </source>
</evidence>
<reference evidence="4 5" key="1">
    <citation type="submission" date="2019-08" db="EMBL/GenBank/DDBJ databases">
        <title>The genome of the soybean aphid Biotype 1, its phylome, world population structure and adaptation to the North American continent.</title>
        <authorList>
            <person name="Giordano R."/>
            <person name="Donthu R.K."/>
            <person name="Hernandez A.G."/>
            <person name="Wright C.L."/>
            <person name="Zimin A.V."/>
        </authorList>
    </citation>
    <scope>NUCLEOTIDE SEQUENCE [LARGE SCALE GENOMIC DNA]</scope>
    <source>
        <tissue evidence="4">Whole aphids</tissue>
    </source>
</reference>
<accession>A0A6G0TZL1</accession>